<evidence type="ECO:0000313" key="3">
    <source>
        <dbReference type="Proteomes" id="UP000257109"/>
    </source>
</evidence>
<feature type="compositionally biased region" description="Basic residues" evidence="1">
    <location>
        <begin position="1"/>
        <end position="12"/>
    </location>
</feature>
<dbReference type="Proteomes" id="UP000257109">
    <property type="component" value="Unassembled WGS sequence"/>
</dbReference>
<evidence type="ECO:0000256" key="1">
    <source>
        <dbReference type="SAM" id="MobiDB-lite"/>
    </source>
</evidence>
<dbReference type="AlphaFoldDB" id="A0A371FNS7"/>
<organism evidence="2 3">
    <name type="scientific">Mucuna pruriens</name>
    <name type="common">Velvet bean</name>
    <name type="synonym">Dolichos pruriens</name>
    <dbReference type="NCBI Taxonomy" id="157652"/>
    <lineage>
        <taxon>Eukaryota</taxon>
        <taxon>Viridiplantae</taxon>
        <taxon>Streptophyta</taxon>
        <taxon>Embryophyta</taxon>
        <taxon>Tracheophyta</taxon>
        <taxon>Spermatophyta</taxon>
        <taxon>Magnoliopsida</taxon>
        <taxon>eudicotyledons</taxon>
        <taxon>Gunneridae</taxon>
        <taxon>Pentapetalae</taxon>
        <taxon>rosids</taxon>
        <taxon>fabids</taxon>
        <taxon>Fabales</taxon>
        <taxon>Fabaceae</taxon>
        <taxon>Papilionoideae</taxon>
        <taxon>50 kb inversion clade</taxon>
        <taxon>NPAAA clade</taxon>
        <taxon>indigoferoid/millettioid clade</taxon>
        <taxon>Phaseoleae</taxon>
        <taxon>Mucuna</taxon>
    </lineage>
</organism>
<reference evidence="2" key="1">
    <citation type="submission" date="2018-05" db="EMBL/GenBank/DDBJ databases">
        <title>Draft genome of Mucuna pruriens seed.</title>
        <authorList>
            <person name="Nnadi N.E."/>
            <person name="Vos R."/>
            <person name="Hasami M.H."/>
            <person name="Devisetty U.K."/>
            <person name="Aguiy J.C."/>
        </authorList>
    </citation>
    <scope>NUCLEOTIDE SEQUENCE [LARGE SCALE GENOMIC DNA]</scope>
    <source>
        <strain evidence="2">JCA_2017</strain>
    </source>
</reference>
<feature type="non-terminal residue" evidence="2">
    <location>
        <position position="1"/>
    </location>
</feature>
<feature type="region of interest" description="Disordered" evidence="1">
    <location>
        <begin position="1"/>
        <end position="31"/>
    </location>
</feature>
<comment type="caution">
    <text evidence="2">The sequence shown here is derived from an EMBL/GenBank/DDBJ whole genome shotgun (WGS) entry which is preliminary data.</text>
</comment>
<gene>
    <name evidence="2" type="ORF">CR513_39613</name>
</gene>
<name>A0A371FNS7_MUCPR</name>
<keyword evidence="3" id="KW-1185">Reference proteome</keyword>
<proteinExistence type="predicted"/>
<protein>
    <submittedName>
        <fullName evidence="2">Uncharacterized protein</fullName>
    </submittedName>
</protein>
<sequence>MESNRIRFKPKAKATINNQDTRCHHSNSSSKKCNHQVTRHRWRIWCSMEKHCHSQHRNSRRDELKPTLNWMLTHEVLCKKKLSHYHFQLELSQQESLNLMKNC</sequence>
<dbReference type="EMBL" id="QJKJ01008395">
    <property type="protein sequence ID" value="RDX79911.1"/>
    <property type="molecule type" value="Genomic_DNA"/>
</dbReference>
<evidence type="ECO:0000313" key="2">
    <source>
        <dbReference type="EMBL" id="RDX79911.1"/>
    </source>
</evidence>
<accession>A0A371FNS7</accession>